<feature type="transmembrane region" description="Helical" evidence="2">
    <location>
        <begin position="416"/>
        <end position="439"/>
    </location>
</feature>
<dbReference type="Gene3D" id="3.90.550.10">
    <property type="entry name" value="Spore Coat Polysaccharide Biosynthesis Protein SpsA, Chain A"/>
    <property type="match status" value="1"/>
</dbReference>
<feature type="transmembrane region" description="Helical" evidence="2">
    <location>
        <begin position="497"/>
        <end position="519"/>
    </location>
</feature>
<dbReference type="RefSeq" id="WP_169325263.1">
    <property type="nucleotide sequence ID" value="NZ_JABCJJ010000018.1"/>
</dbReference>
<dbReference type="InterPro" id="IPR029044">
    <property type="entry name" value="Nucleotide-diphossugar_trans"/>
</dbReference>
<keyword evidence="2" id="KW-0472">Membrane</keyword>
<feature type="transmembrane region" description="Helical" evidence="2">
    <location>
        <begin position="526"/>
        <end position="546"/>
    </location>
</feature>
<feature type="transmembrane region" description="Helical" evidence="2">
    <location>
        <begin position="1136"/>
        <end position="1156"/>
    </location>
</feature>
<dbReference type="InterPro" id="IPR050834">
    <property type="entry name" value="Glycosyltransf_2"/>
</dbReference>
<dbReference type="AlphaFoldDB" id="A0A7Y0LZP5"/>
<keyword evidence="2" id="KW-1133">Transmembrane helix</keyword>
<dbReference type="EMBL" id="JABCJJ010000018">
    <property type="protein sequence ID" value="NMR20889.1"/>
    <property type="molecule type" value="Genomic_DNA"/>
</dbReference>
<protein>
    <submittedName>
        <fullName evidence="3">Glycosyltransferase family 2 protein</fullName>
    </submittedName>
</protein>
<keyword evidence="2" id="KW-0812">Transmembrane</keyword>
<dbReference type="GO" id="GO:0016740">
    <property type="term" value="F:transferase activity"/>
    <property type="evidence" value="ECO:0007669"/>
    <property type="project" value="UniProtKB-KW"/>
</dbReference>
<evidence type="ECO:0000313" key="3">
    <source>
        <dbReference type="EMBL" id="NMR20889.1"/>
    </source>
</evidence>
<dbReference type="Pfam" id="PF13641">
    <property type="entry name" value="Glyco_tranf_2_3"/>
    <property type="match status" value="1"/>
</dbReference>
<accession>A0A7Y0LZP5</accession>
<evidence type="ECO:0000313" key="4">
    <source>
        <dbReference type="Proteomes" id="UP000562124"/>
    </source>
</evidence>
<feature type="transmembrane region" description="Helical" evidence="2">
    <location>
        <begin position="669"/>
        <end position="692"/>
    </location>
</feature>
<comment type="caution">
    <text evidence="3">The sequence shown here is derived from an EMBL/GenBank/DDBJ whole genome shotgun (WGS) entry which is preliminary data.</text>
</comment>
<feature type="transmembrane region" description="Helical" evidence="2">
    <location>
        <begin position="744"/>
        <end position="764"/>
    </location>
</feature>
<dbReference type="PANTHER" id="PTHR43685">
    <property type="entry name" value="GLYCOSYLTRANSFERASE"/>
    <property type="match status" value="1"/>
</dbReference>
<gene>
    <name evidence="3" type="ORF">HIR71_11780</name>
</gene>
<feature type="transmembrane region" description="Helical" evidence="2">
    <location>
        <begin position="839"/>
        <end position="859"/>
    </location>
</feature>
<feature type="compositionally biased region" description="Basic and acidic residues" evidence="1">
    <location>
        <begin position="602"/>
        <end position="614"/>
    </location>
</feature>
<feature type="transmembrane region" description="Helical" evidence="2">
    <location>
        <begin position="297"/>
        <end position="321"/>
    </location>
</feature>
<organism evidence="3 4">
    <name type="scientific">Cellulomonas fimi</name>
    <dbReference type="NCBI Taxonomy" id="1708"/>
    <lineage>
        <taxon>Bacteria</taxon>
        <taxon>Bacillati</taxon>
        <taxon>Actinomycetota</taxon>
        <taxon>Actinomycetes</taxon>
        <taxon>Micrococcales</taxon>
        <taxon>Cellulomonadaceae</taxon>
        <taxon>Cellulomonas</taxon>
    </lineage>
</organism>
<feature type="region of interest" description="Disordered" evidence="1">
    <location>
        <begin position="594"/>
        <end position="618"/>
    </location>
</feature>
<name>A0A7Y0LZP5_CELFI</name>
<feature type="transmembrane region" description="Helical" evidence="2">
    <location>
        <begin position="806"/>
        <end position="827"/>
    </location>
</feature>
<dbReference type="Proteomes" id="UP000562124">
    <property type="component" value="Unassembled WGS sequence"/>
</dbReference>
<evidence type="ECO:0000256" key="1">
    <source>
        <dbReference type="SAM" id="MobiDB-lite"/>
    </source>
</evidence>
<reference evidence="3 4" key="1">
    <citation type="submission" date="2020-04" db="EMBL/GenBank/DDBJ databases">
        <title>Sequencing and Assembly of C. fimi.</title>
        <authorList>
            <person name="Ramsey A.R."/>
        </authorList>
    </citation>
    <scope>NUCLEOTIDE SEQUENCE [LARGE SCALE GENOMIC DNA]</scope>
    <source>
        <strain evidence="3 4">SB</strain>
    </source>
</reference>
<keyword evidence="4" id="KW-1185">Reference proteome</keyword>
<proteinExistence type="predicted"/>
<feature type="transmembrane region" description="Helical" evidence="2">
    <location>
        <begin position="776"/>
        <end position="794"/>
    </location>
</feature>
<dbReference type="SUPFAM" id="SSF53448">
    <property type="entry name" value="Nucleotide-diphospho-sugar transferases"/>
    <property type="match status" value="1"/>
</dbReference>
<keyword evidence="3" id="KW-0808">Transferase</keyword>
<evidence type="ECO:0000256" key="2">
    <source>
        <dbReference type="SAM" id="Phobius"/>
    </source>
</evidence>
<feature type="transmembrane region" description="Helical" evidence="2">
    <location>
        <begin position="629"/>
        <end position="662"/>
    </location>
</feature>
<sequence>MTETLLTLDPPARLEAPSGRPVLAVLVTRGRTRYLEHTLAALASQTRAPAEVVVVDAAAQAAGSPAVPVADDVTPLVADLLASVQATVRVLRVPGARTFGHAVRAAVAGSSTAPGEPAWLWLLHDDSAPEPTALAELVRAVEHAPSVAVAGAKQRSWDDPTRLLEVGVTTSRLGRRMTGVDEGEVDQGQHDGRDDVLGVGLAGALVRFDVWQALGGTDPMLGPFGDGLDLSRRARLAGHRVVVVPSAVVRHAQATYRGVREFGGGAGGDVADARHDAGDPRRSFAARRRAQVHARLAAAPVVLLPFLGLGFLAAGVVRALVRIAMKELPLAAAEIAAPVAALLHPGRMARARGHARRVARLPRRSLRPLQTTWREVVREQRDRHLTRAEQRRVGRAPSELELRELAALATRRRAGLAGLGVVLVALTAVVLGDLLQAVLRGEPLTGGALLPAQADLGELWRAATSGWVGAGLGSPGPAEPLLTALVPFAVLTGGSTAGAVAVLLVGSLVLAGLGAWFAAGAATRSVAARLWAAVVWVAAPALGLALDGGRLGAVVAHVALPWAALGVARALGVQRQDVVVSGLVDARRVPRDAAGNAVETDGEAKPAADQHDPDAADTFRIPPPTSSVAAAAGAGLAFALAVAGAPVLLPAGLLALGAVALVARRRRRLLVLVALPAVTLAGPLVATAASGFDLPGRSALSGLRLLLADPGVPVASTAAPAWQQLLGWPVEPTTALVDLAGPTVAQVAPLLGGGVLVVLALLALLRGPRVARGVRAGWAVAACGLAAAVLVARVDVAAGDDFAVRGWPGAGVSLVLLGLLAAAVLGADGMRTRMARHDFGWRQVGVAVLTVVAVTAPLVPLAEWGVRARTLEAGAAGAGQVVGRDGVVVPAVGQQAQVSPDRSRVLALGVEDDAPGSSANSMVRFQLFRADGPQLTDEAVASRVRSLAAEPGVETGEADGTPEGLLVDLVARLAAGAPGDVSGELSRLAVAAVLVPSDDARTSVAGAQLVGRLDATAGLERITENESGVIWRVSPPLGAVPGATSAPAWARLVSPATGGSAPDEVPVAAERLAVDTDVPAGDSGRLLVLAERAEPGWHASLDGRPLRSVSADWRQTFELGADGGRLTVEYAPADRAPWLALQGVVGLLTVLLAVPVRRRRGGAR</sequence>
<dbReference type="PANTHER" id="PTHR43685:SF3">
    <property type="entry name" value="SLR2126 PROTEIN"/>
    <property type="match status" value="1"/>
</dbReference>